<evidence type="ECO:0000259" key="1">
    <source>
        <dbReference type="Pfam" id="PF06985"/>
    </source>
</evidence>
<dbReference type="InterPro" id="IPR010730">
    <property type="entry name" value="HET"/>
</dbReference>
<keyword evidence="3" id="KW-1185">Reference proteome</keyword>
<evidence type="ECO:0000313" key="3">
    <source>
        <dbReference type="Proteomes" id="UP000799772"/>
    </source>
</evidence>
<sequence length="413" mass="47289">MTSKNRRQMEHDLSWSLLPKTFQDAILVTLHLWMQYIWIDSLCIIQDDPLDWDREVYENATLGRVDYFSTGGDSGTPDACFSSWIEHYEHHFNDGPLSTRAWAYQEQLLARRFLSYDSYELLWECDSTWRCECGVGDALGQKFHPIILDPSWKPEMPNLLTEPAISGIAKRFQRKLHDRYVAGLWSNDFIEGILWERVLGLMSQRSAIMPTSYCAPSWSWASVLSPVVYSEFKLVRTYTQVVNVQCTPAGTDLTGRISAGAAILYGPLIEAWVRVGQGNVEPTEELFLYLDPDRESRATCRFVTDCPLAIEEAVDLFGQIQWEVRRIKNYEYDSNLGFDESANTELKEARVYCLYIGIRPADHTYGYRGSCALVLSRSKADPERFVRLGMSSETSEAHGELFRSAKNTTITII</sequence>
<dbReference type="PANTHER" id="PTHR33112:SF9">
    <property type="entry name" value="HETEROKARYON INCOMPATIBILITY DOMAIN-CONTAINING PROTEIN"/>
    <property type="match status" value="1"/>
</dbReference>
<dbReference type="AlphaFoldDB" id="A0A9P4I3R1"/>
<dbReference type="OrthoDB" id="5125733at2759"/>
<dbReference type="Pfam" id="PF06985">
    <property type="entry name" value="HET"/>
    <property type="match status" value="1"/>
</dbReference>
<proteinExistence type="predicted"/>
<gene>
    <name evidence="2" type="ORF">NA57DRAFT_80239</name>
</gene>
<reference evidence="2" key="1">
    <citation type="journal article" date="2020" name="Stud. Mycol.">
        <title>101 Dothideomycetes genomes: a test case for predicting lifestyles and emergence of pathogens.</title>
        <authorList>
            <person name="Haridas S."/>
            <person name="Albert R."/>
            <person name="Binder M."/>
            <person name="Bloem J."/>
            <person name="Labutti K."/>
            <person name="Salamov A."/>
            <person name="Andreopoulos B."/>
            <person name="Baker S."/>
            <person name="Barry K."/>
            <person name="Bills G."/>
            <person name="Bluhm B."/>
            <person name="Cannon C."/>
            <person name="Castanera R."/>
            <person name="Culley D."/>
            <person name="Daum C."/>
            <person name="Ezra D."/>
            <person name="Gonzalez J."/>
            <person name="Henrissat B."/>
            <person name="Kuo A."/>
            <person name="Liang C."/>
            <person name="Lipzen A."/>
            <person name="Lutzoni F."/>
            <person name="Magnuson J."/>
            <person name="Mondo S."/>
            <person name="Nolan M."/>
            <person name="Ohm R."/>
            <person name="Pangilinan J."/>
            <person name="Park H.-J."/>
            <person name="Ramirez L."/>
            <person name="Alfaro M."/>
            <person name="Sun H."/>
            <person name="Tritt A."/>
            <person name="Yoshinaga Y."/>
            <person name="Zwiers L.-H."/>
            <person name="Turgeon B."/>
            <person name="Goodwin S."/>
            <person name="Spatafora J."/>
            <person name="Crous P."/>
            <person name="Grigoriev I."/>
        </authorList>
    </citation>
    <scope>NUCLEOTIDE SEQUENCE</scope>
    <source>
        <strain evidence="2">CBS 133067</strain>
    </source>
</reference>
<organism evidence="2 3">
    <name type="scientific">Rhizodiscina lignyota</name>
    <dbReference type="NCBI Taxonomy" id="1504668"/>
    <lineage>
        <taxon>Eukaryota</taxon>
        <taxon>Fungi</taxon>
        <taxon>Dikarya</taxon>
        <taxon>Ascomycota</taxon>
        <taxon>Pezizomycotina</taxon>
        <taxon>Dothideomycetes</taxon>
        <taxon>Pleosporomycetidae</taxon>
        <taxon>Aulographales</taxon>
        <taxon>Rhizodiscinaceae</taxon>
        <taxon>Rhizodiscina</taxon>
    </lineage>
</organism>
<name>A0A9P4I3R1_9PEZI</name>
<dbReference type="Proteomes" id="UP000799772">
    <property type="component" value="Unassembled WGS sequence"/>
</dbReference>
<dbReference type="PANTHER" id="PTHR33112">
    <property type="entry name" value="DOMAIN PROTEIN, PUTATIVE-RELATED"/>
    <property type="match status" value="1"/>
</dbReference>
<accession>A0A9P4I3R1</accession>
<comment type="caution">
    <text evidence="2">The sequence shown here is derived from an EMBL/GenBank/DDBJ whole genome shotgun (WGS) entry which is preliminary data.</text>
</comment>
<feature type="domain" description="Heterokaryon incompatibility" evidence="1">
    <location>
        <begin position="6"/>
        <end position="56"/>
    </location>
</feature>
<protein>
    <recommendedName>
        <fullName evidence="1">Heterokaryon incompatibility domain-containing protein</fullName>
    </recommendedName>
</protein>
<evidence type="ECO:0000313" key="2">
    <source>
        <dbReference type="EMBL" id="KAF2094430.1"/>
    </source>
</evidence>
<dbReference type="EMBL" id="ML978134">
    <property type="protein sequence ID" value="KAF2094430.1"/>
    <property type="molecule type" value="Genomic_DNA"/>
</dbReference>